<dbReference type="Pfam" id="PF17908">
    <property type="entry name" value="APAF1_C"/>
    <property type="match status" value="1"/>
</dbReference>
<dbReference type="SUPFAM" id="SSF52200">
    <property type="entry name" value="Toll/Interleukin receptor TIR domain"/>
    <property type="match status" value="1"/>
</dbReference>
<keyword evidence="2" id="KW-0053">Apoptosis</keyword>
<organism evidence="5 6">
    <name type="scientific">Dictyobacter vulcani</name>
    <dbReference type="NCBI Taxonomy" id="2607529"/>
    <lineage>
        <taxon>Bacteria</taxon>
        <taxon>Bacillati</taxon>
        <taxon>Chloroflexota</taxon>
        <taxon>Ktedonobacteria</taxon>
        <taxon>Ktedonobacterales</taxon>
        <taxon>Dictyobacteraceae</taxon>
        <taxon>Dictyobacter</taxon>
    </lineage>
</organism>
<feature type="domain" description="TIR" evidence="4">
    <location>
        <begin position="6"/>
        <end position="155"/>
    </location>
</feature>
<evidence type="ECO:0000256" key="2">
    <source>
        <dbReference type="ARBA" id="ARBA00022703"/>
    </source>
</evidence>
<dbReference type="Gene3D" id="1.10.10.10">
    <property type="entry name" value="Winged helix-like DNA-binding domain superfamily/Winged helix DNA-binding domain"/>
    <property type="match status" value="1"/>
</dbReference>
<evidence type="ECO:0000313" key="6">
    <source>
        <dbReference type="Proteomes" id="UP000326912"/>
    </source>
</evidence>
<dbReference type="GO" id="GO:0043531">
    <property type="term" value="F:ADP binding"/>
    <property type="evidence" value="ECO:0007669"/>
    <property type="project" value="InterPro"/>
</dbReference>
<dbReference type="EMBL" id="BKZW01000002">
    <property type="protein sequence ID" value="GER89772.1"/>
    <property type="molecule type" value="Genomic_DNA"/>
</dbReference>
<dbReference type="Gene3D" id="1.10.8.430">
    <property type="entry name" value="Helical domain of apoptotic protease-activating factors"/>
    <property type="match status" value="1"/>
</dbReference>
<dbReference type="InterPro" id="IPR027417">
    <property type="entry name" value="P-loop_NTPase"/>
</dbReference>
<proteinExistence type="predicted"/>
<evidence type="ECO:0000256" key="1">
    <source>
        <dbReference type="ARBA" id="ARBA00022574"/>
    </source>
</evidence>
<evidence type="ECO:0000259" key="4">
    <source>
        <dbReference type="PROSITE" id="PS50104"/>
    </source>
</evidence>
<dbReference type="SUPFAM" id="SSF52540">
    <property type="entry name" value="P-loop containing nucleoside triphosphate hydrolases"/>
    <property type="match status" value="1"/>
</dbReference>
<dbReference type="Gene3D" id="1.25.40.370">
    <property type="match status" value="1"/>
</dbReference>
<dbReference type="PANTHER" id="PTHR22845">
    <property type="entry name" value="APOPTOTIC PROTEASE-ACTIVATING FACTOR 1"/>
    <property type="match status" value="1"/>
</dbReference>
<dbReference type="Pfam" id="PF00931">
    <property type="entry name" value="NB-ARC"/>
    <property type="match status" value="1"/>
</dbReference>
<evidence type="ECO:0000313" key="5">
    <source>
        <dbReference type="EMBL" id="GER89772.1"/>
    </source>
</evidence>
<dbReference type="InterPro" id="IPR041452">
    <property type="entry name" value="APAF1_C"/>
</dbReference>
<dbReference type="PANTHER" id="PTHR22845:SF5">
    <property type="entry name" value="APOPTOTIC PROTEASE-ACTIVATING FACTOR 1"/>
    <property type="match status" value="1"/>
</dbReference>
<dbReference type="InterPro" id="IPR002182">
    <property type="entry name" value="NB-ARC"/>
</dbReference>
<reference evidence="5 6" key="1">
    <citation type="submission" date="2019-10" db="EMBL/GenBank/DDBJ databases">
        <title>Dictyobacter vulcani sp. nov., within the class Ktedonobacteria, isolated from soil of volcanic Mt. Zao.</title>
        <authorList>
            <person name="Zheng Y."/>
            <person name="Wang C.M."/>
            <person name="Sakai Y."/>
            <person name="Abe K."/>
            <person name="Yokota A."/>
            <person name="Yabe S."/>
        </authorList>
    </citation>
    <scope>NUCLEOTIDE SEQUENCE [LARGE SCALE GENOMIC DNA]</scope>
    <source>
        <strain evidence="5 6">W12</strain>
    </source>
</reference>
<keyword evidence="6" id="KW-1185">Reference proteome</keyword>
<dbReference type="Pfam" id="PF13676">
    <property type="entry name" value="TIR_2"/>
    <property type="match status" value="1"/>
</dbReference>
<sequence length="1107" mass="126114">MSGTQAPIEVFYSYASEDEKYFQTLQTHLSMLQRQHFISTWNDNQIKAGMHRRQTIDDHLENAAVILLLISPDFLASDYCYNFVMRRALQRGANREAQIVPILVRPCDWSPAPFAELQCFPRNGKPITLWENHDLAWNDVTAGVRQIITDLYMDNAIAQPGQETTAIPTPDTLKRSDFYQYVHLSKYIERPETLARIRNDLLADIPIIALTSAVQQTRTNALHGMGGIGKTIIARALCDDPLIQATFPDGIIWIQLGHEPEIIPRMRELVDVLGGTIRESAPTVNMLKNTLIKLLTERACLLILDDVWRRSHAEAFLVGGPRCRLLMTTRDAEIAKELDATIQSIPVMTKSEAISLLEEWAGKPLADVSIDLKLRIVERLGYLPLAVRLAGAQLQRKPPKEWLESFDIRKLETSRPEDIHDNLKRTLELSLEELEEQKYNLYVALTIFREDEATPQAGIEKLWQALANYTIEEAIDLLDDFAARALLEINPSPTSQTRTITIHSLLFDLMSMHLGEKRFSYHRLLIDTYRTLCQDIGWHTANDDGYLYDHLAYHLLAGKAGNELVALFANQEWLRVRVHQRNAVYDAYLDDLVLAWKYVTDEKKRQHNTEQEDMYTFAQCLRFLLIYTTINSLAENHEPELIAWAVKDGLWPLHRALSLLRKIPNPLKRAQVCVTILNIVQLDETEHEEVQRFGVETALILQNEQDKTSTLIKLLPFLTGERQTTVLEKCFTTLVEEDKEWQRDLLPALTPHLTPEQRQRISMKAIQLALAPIDGTKLKQAIQLTTPLPERTEIMPLITSQLVNAIGERSLQMALSFAEGFDRAEALMDLIPYLIGELQNKAIRECLQVAQTLIDEQEQMSIIAKLAAYLPEEERRELLTQSLQVIQMIPGTGKRAHALAELAPSLTGKLLDRALQADLLPTDEREQAEVLAHLASRMSLEKRNRRLTPLLHATLKISNEKKLSNTLALLAPYLTKKALLEDTLRAIEDYLYSEANQAKVLTALAPRLTDVLLERGKQIAEQIFDEVEYITTLGALAKQYPDAQRIEMQTHLFKQAQSLHDEQKRMEAFIALAAHLTEKLLEQYVQIAQEQTEEQNLATMLIAIAPS</sequence>
<dbReference type="InterPro" id="IPR036388">
    <property type="entry name" value="WH-like_DNA-bd_sf"/>
</dbReference>
<dbReference type="AlphaFoldDB" id="A0A5J4KRN4"/>
<evidence type="ECO:0000256" key="3">
    <source>
        <dbReference type="ARBA" id="ARBA00022737"/>
    </source>
</evidence>
<protein>
    <recommendedName>
        <fullName evidence="4">TIR domain-containing protein</fullName>
    </recommendedName>
</protein>
<name>A0A5J4KRN4_9CHLR</name>
<dbReference type="SMART" id="SM00255">
    <property type="entry name" value="TIR"/>
    <property type="match status" value="1"/>
</dbReference>
<dbReference type="Gene3D" id="3.40.50.300">
    <property type="entry name" value="P-loop containing nucleotide triphosphate hydrolases"/>
    <property type="match status" value="1"/>
</dbReference>
<accession>A0A5J4KRN4</accession>
<dbReference type="PROSITE" id="PS50104">
    <property type="entry name" value="TIR"/>
    <property type="match status" value="1"/>
</dbReference>
<comment type="caution">
    <text evidence="5">The sequence shown here is derived from an EMBL/GenBank/DDBJ whole genome shotgun (WGS) entry which is preliminary data.</text>
</comment>
<dbReference type="GO" id="GO:0005829">
    <property type="term" value="C:cytosol"/>
    <property type="evidence" value="ECO:0007669"/>
    <property type="project" value="UniProtKB-ARBA"/>
</dbReference>
<keyword evidence="3" id="KW-0677">Repeat</keyword>
<dbReference type="Proteomes" id="UP000326912">
    <property type="component" value="Unassembled WGS sequence"/>
</dbReference>
<keyword evidence="1" id="KW-0853">WD repeat</keyword>
<dbReference type="GO" id="GO:0007165">
    <property type="term" value="P:signal transduction"/>
    <property type="evidence" value="ECO:0007669"/>
    <property type="project" value="InterPro"/>
</dbReference>
<dbReference type="InterPro" id="IPR042197">
    <property type="entry name" value="Apaf_helical"/>
</dbReference>
<dbReference type="Gene3D" id="3.40.50.10140">
    <property type="entry name" value="Toll/interleukin-1 receptor homology (TIR) domain"/>
    <property type="match status" value="1"/>
</dbReference>
<dbReference type="InterPro" id="IPR035897">
    <property type="entry name" value="Toll_tir_struct_dom_sf"/>
</dbReference>
<gene>
    <name evidence="5" type="ORF">KDW_39340</name>
</gene>
<dbReference type="InterPro" id="IPR000157">
    <property type="entry name" value="TIR_dom"/>
</dbReference>
<dbReference type="PRINTS" id="PR00364">
    <property type="entry name" value="DISEASERSIST"/>
</dbReference>